<evidence type="ECO:0000256" key="1">
    <source>
        <dbReference type="ARBA" id="ARBA00022723"/>
    </source>
</evidence>
<dbReference type="SUPFAM" id="SSF51395">
    <property type="entry name" value="FMN-linked oxidoreductases"/>
    <property type="match status" value="1"/>
</dbReference>
<accession>A0A7V4WWC7</accession>
<organism evidence="5">
    <name type="scientific">Caldithrix abyssi</name>
    <dbReference type="NCBI Taxonomy" id="187145"/>
    <lineage>
        <taxon>Bacteria</taxon>
        <taxon>Pseudomonadati</taxon>
        <taxon>Calditrichota</taxon>
        <taxon>Calditrichia</taxon>
        <taxon>Calditrichales</taxon>
        <taxon>Calditrichaceae</taxon>
        <taxon>Caldithrix</taxon>
    </lineage>
</organism>
<dbReference type="Proteomes" id="UP000885779">
    <property type="component" value="Unassembled WGS sequence"/>
</dbReference>
<dbReference type="Pfam" id="PF13183">
    <property type="entry name" value="Fer4_8"/>
    <property type="match status" value="1"/>
</dbReference>
<keyword evidence="1" id="KW-0479">Metal-binding</keyword>
<feature type="domain" description="4Fe-4S ferredoxin-type" evidence="4">
    <location>
        <begin position="510"/>
        <end position="542"/>
    </location>
</feature>
<dbReference type="InterPro" id="IPR017900">
    <property type="entry name" value="4Fe4S_Fe_S_CS"/>
</dbReference>
<dbReference type="PROSITE" id="PS51379">
    <property type="entry name" value="4FE4S_FER_2"/>
    <property type="match status" value="1"/>
</dbReference>
<gene>
    <name evidence="5" type="ORF">ENK44_12200</name>
</gene>
<name>A0A7V4WWC7_CALAY</name>
<sequence>MPHLKGATLGALLQTMFDEYKHQQTIFNYPATKIFRGFDGYDLSVKLYGHEAYTPLGPAAGPHTQLAQNILLSFLGGSRIIELKTIQILDDLTIPRPCIDMRNIGFNVEWSQELRLAESLREYVKAWLLLHILRESELLGIDKDDPFYNTIFDVSVGYDLQGISSEPVSRWIDSIKYATPVIEEVLDTLPKEFGHFKKIKIDPQISQSITLSTFHGCPPDEIESIVRHLIAQHGMHVVVKMNPTLLGYNFVHDLLIDTLGYRHLQLDEEAFANDMTLDDALAMMRRLDTFARENDKTVGVKFTNTLVVKNNETIFREPVRYLSGPPLYVLAMHTMHTFREKLDVPLTMSYSGGINKNNFSEALSCNLTPVTTCTDLLKKGGYSKLYTYLTNLKKDMDRLSVRSVEEFILSKAENKFSHVQEAGRYNSSQVLRQITSQSPYSYGANTALPKKIGSQLHLFDCLSCDICLPVCPNAANFHYKVRTAPPKPVLFRWNNGRWEALSGKEFSLDKEWQIGNIAEFCNDCGNCDTFCPEDGGPYLRKPRFFLYRSSFDDWKHLDGFYFVSPRELLARFSGRVYRLTKATKDSRWAWKTPDFELIFDSDCHPLPPEEHGIDLPEKIDVSKFFIMKQMFSIIDESVHAYPHALLVSV</sequence>
<reference evidence="5" key="1">
    <citation type="journal article" date="2020" name="mSystems">
        <title>Genome- and Community-Level Interaction Insights into Carbon Utilization and Element Cycling Functions of Hydrothermarchaeota in Hydrothermal Sediment.</title>
        <authorList>
            <person name="Zhou Z."/>
            <person name="Liu Y."/>
            <person name="Xu W."/>
            <person name="Pan J."/>
            <person name="Luo Z.H."/>
            <person name="Li M."/>
        </authorList>
    </citation>
    <scope>NUCLEOTIDE SEQUENCE [LARGE SCALE GENOMIC DNA]</scope>
    <source>
        <strain evidence="5">HyVt-577</strain>
    </source>
</reference>
<dbReference type="GO" id="GO:0051536">
    <property type="term" value="F:iron-sulfur cluster binding"/>
    <property type="evidence" value="ECO:0007669"/>
    <property type="project" value="UniProtKB-KW"/>
</dbReference>
<comment type="caution">
    <text evidence="5">The sequence shown here is derived from an EMBL/GenBank/DDBJ whole genome shotgun (WGS) entry which is preliminary data.</text>
</comment>
<keyword evidence="2" id="KW-0408">Iron</keyword>
<keyword evidence="3" id="KW-0411">Iron-sulfur</keyword>
<dbReference type="EMBL" id="DRQG01000114">
    <property type="protein sequence ID" value="HGY56462.1"/>
    <property type="molecule type" value="Genomic_DNA"/>
</dbReference>
<dbReference type="PROSITE" id="PS00198">
    <property type="entry name" value="4FE4S_FER_1"/>
    <property type="match status" value="1"/>
</dbReference>
<evidence type="ECO:0000256" key="3">
    <source>
        <dbReference type="ARBA" id="ARBA00023014"/>
    </source>
</evidence>
<evidence type="ECO:0000259" key="4">
    <source>
        <dbReference type="PROSITE" id="PS51379"/>
    </source>
</evidence>
<dbReference type="AlphaFoldDB" id="A0A7V4WWC7"/>
<dbReference type="GO" id="GO:0046872">
    <property type="term" value="F:metal ion binding"/>
    <property type="evidence" value="ECO:0007669"/>
    <property type="project" value="UniProtKB-KW"/>
</dbReference>
<evidence type="ECO:0000256" key="2">
    <source>
        <dbReference type="ARBA" id="ARBA00023004"/>
    </source>
</evidence>
<dbReference type="SUPFAM" id="SSF46548">
    <property type="entry name" value="alpha-helical ferredoxin"/>
    <property type="match status" value="1"/>
</dbReference>
<protein>
    <submittedName>
        <fullName evidence="5">Glutamate synthase</fullName>
    </submittedName>
</protein>
<dbReference type="InterPro" id="IPR017896">
    <property type="entry name" value="4Fe4S_Fe-S-bd"/>
</dbReference>
<proteinExistence type="predicted"/>
<evidence type="ECO:0000313" key="5">
    <source>
        <dbReference type="EMBL" id="HGY56462.1"/>
    </source>
</evidence>